<evidence type="ECO:0000313" key="6">
    <source>
        <dbReference type="Proteomes" id="UP000038010"/>
    </source>
</evidence>
<gene>
    <name evidence="5" type="ORF">AB675_10609</name>
</gene>
<dbReference type="PROSITE" id="PS50297">
    <property type="entry name" value="ANK_REP_REGION"/>
    <property type="match status" value="4"/>
</dbReference>
<evidence type="ECO:0000256" key="1">
    <source>
        <dbReference type="ARBA" id="ARBA00022737"/>
    </source>
</evidence>
<dbReference type="PANTHER" id="PTHR24171:SF8">
    <property type="entry name" value="BRCA1-ASSOCIATED RING DOMAIN PROTEIN 1"/>
    <property type="match status" value="1"/>
</dbReference>
<dbReference type="VEuPathDB" id="FungiDB:AB675_10609"/>
<dbReference type="Pfam" id="PF13637">
    <property type="entry name" value="Ank_4"/>
    <property type="match status" value="1"/>
</dbReference>
<feature type="repeat" description="ANK" evidence="3">
    <location>
        <begin position="272"/>
        <end position="304"/>
    </location>
</feature>
<feature type="compositionally biased region" description="Polar residues" evidence="4">
    <location>
        <begin position="44"/>
        <end position="53"/>
    </location>
</feature>
<feature type="compositionally biased region" description="Basic residues" evidence="4">
    <location>
        <begin position="22"/>
        <end position="42"/>
    </location>
</feature>
<feature type="repeat" description="ANK" evidence="3">
    <location>
        <begin position="338"/>
        <end position="370"/>
    </location>
</feature>
<protein>
    <submittedName>
        <fullName evidence="5">Serine/threonine-protein phosphatase 6 regulatory ankyrin repeat subunit B</fullName>
    </submittedName>
</protein>
<reference evidence="5 6" key="1">
    <citation type="submission" date="2015-06" db="EMBL/GenBank/DDBJ databases">
        <title>Draft genome of the ant-associated black yeast Phialophora attae CBS 131958.</title>
        <authorList>
            <person name="Moreno L.F."/>
            <person name="Stielow B.J."/>
            <person name="de Hoog S."/>
            <person name="Vicente V.A."/>
            <person name="Weiss V.A."/>
            <person name="de Vries M."/>
            <person name="Cruz L.M."/>
            <person name="Souza E.M."/>
        </authorList>
    </citation>
    <scope>NUCLEOTIDE SEQUENCE [LARGE SCALE GENOMIC DNA]</scope>
    <source>
        <strain evidence="5 6">CBS 131958</strain>
    </source>
</reference>
<keyword evidence="6" id="KW-1185">Reference proteome</keyword>
<dbReference type="Proteomes" id="UP000038010">
    <property type="component" value="Unassembled WGS sequence"/>
</dbReference>
<dbReference type="PANTHER" id="PTHR24171">
    <property type="entry name" value="ANKYRIN REPEAT DOMAIN-CONTAINING PROTEIN 39-RELATED"/>
    <property type="match status" value="1"/>
</dbReference>
<dbReference type="PROSITE" id="PS50088">
    <property type="entry name" value="ANK_REPEAT"/>
    <property type="match status" value="4"/>
</dbReference>
<dbReference type="Pfam" id="PF12796">
    <property type="entry name" value="Ank_2"/>
    <property type="match status" value="1"/>
</dbReference>
<dbReference type="GO" id="GO:0085020">
    <property type="term" value="P:protein K6-linked ubiquitination"/>
    <property type="evidence" value="ECO:0007669"/>
    <property type="project" value="TreeGrafter"/>
</dbReference>
<dbReference type="CDD" id="cd14688">
    <property type="entry name" value="bZIP_YAP"/>
    <property type="match status" value="1"/>
</dbReference>
<dbReference type="Gene3D" id="1.25.40.20">
    <property type="entry name" value="Ankyrin repeat-containing domain"/>
    <property type="match status" value="2"/>
</dbReference>
<dbReference type="GeneID" id="28731274"/>
<keyword evidence="2 3" id="KW-0040">ANK repeat</keyword>
<evidence type="ECO:0000313" key="5">
    <source>
        <dbReference type="EMBL" id="KPI40693.1"/>
    </source>
</evidence>
<comment type="caution">
    <text evidence="5">The sequence shown here is derived from an EMBL/GenBank/DDBJ whole genome shotgun (WGS) entry which is preliminary data.</text>
</comment>
<evidence type="ECO:0000256" key="2">
    <source>
        <dbReference type="ARBA" id="ARBA00023043"/>
    </source>
</evidence>
<organism evidence="5 6">
    <name type="scientific">Cyphellophora attinorum</name>
    <dbReference type="NCBI Taxonomy" id="1664694"/>
    <lineage>
        <taxon>Eukaryota</taxon>
        <taxon>Fungi</taxon>
        <taxon>Dikarya</taxon>
        <taxon>Ascomycota</taxon>
        <taxon>Pezizomycotina</taxon>
        <taxon>Eurotiomycetes</taxon>
        <taxon>Chaetothyriomycetidae</taxon>
        <taxon>Chaetothyriales</taxon>
        <taxon>Cyphellophoraceae</taxon>
        <taxon>Cyphellophora</taxon>
    </lineage>
</organism>
<dbReference type="InterPro" id="IPR002110">
    <property type="entry name" value="Ankyrin_rpt"/>
</dbReference>
<feature type="repeat" description="ANK" evidence="3">
    <location>
        <begin position="305"/>
        <end position="337"/>
    </location>
</feature>
<evidence type="ECO:0000256" key="3">
    <source>
        <dbReference type="PROSITE-ProRule" id="PRU00023"/>
    </source>
</evidence>
<keyword evidence="1" id="KW-0677">Repeat</keyword>
<dbReference type="STRING" id="1664694.A0A0N1H536"/>
<dbReference type="OrthoDB" id="1658288at2759"/>
<dbReference type="InterPro" id="IPR036770">
    <property type="entry name" value="Ankyrin_rpt-contain_sf"/>
</dbReference>
<dbReference type="RefSeq" id="XP_018000656.1">
    <property type="nucleotide sequence ID" value="XM_018139394.1"/>
</dbReference>
<dbReference type="SUPFAM" id="SSF48403">
    <property type="entry name" value="Ankyrin repeat"/>
    <property type="match status" value="1"/>
</dbReference>
<dbReference type="GO" id="GO:0004842">
    <property type="term" value="F:ubiquitin-protein transferase activity"/>
    <property type="evidence" value="ECO:0007669"/>
    <property type="project" value="TreeGrafter"/>
</dbReference>
<feature type="region of interest" description="Disordered" evidence="4">
    <location>
        <begin position="1"/>
        <end position="131"/>
    </location>
</feature>
<dbReference type="EMBL" id="LFJN01000011">
    <property type="protein sequence ID" value="KPI40693.1"/>
    <property type="molecule type" value="Genomic_DNA"/>
</dbReference>
<dbReference type="AlphaFoldDB" id="A0A0N1H536"/>
<feature type="compositionally biased region" description="Basic and acidic residues" evidence="4">
    <location>
        <begin position="54"/>
        <end position="66"/>
    </location>
</feature>
<sequence>MAALTRSEGAEEWESVGDAAARRRIQNKLAQRRYRRNHRHGSMSRLNTFNYSDQQDHSCRHHDIPRPKSQQQIDDEAVARPTAATGKAQCTHSAGPSHAGVDCGIRTPPSSVPPFAESDGPQSDPFGLGQHYLTSSTSDFARAIDATQDAALLEFDDDFFIDQVHFADTPQAGTAAQLTIAEISDKEPSGSISHSTSRTTQPHDAVLRAVQSNASTEGRVVSCARSQSVGEPISLVLPVRTTPLHCAVLGGHIDTVRLLVASGSSLDCIDALGRTALHIAVQNDHDDLVKLLLDSKADWTTRNSKGQTALHITAQAGHIASMRTLLKVMTEINGVDNRGQTALHIAASKGDQDIVSLLIRKGANLNAGIQAGTHG</sequence>
<proteinExistence type="predicted"/>
<evidence type="ECO:0000256" key="4">
    <source>
        <dbReference type="SAM" id="MobiDB-lite"/>
    </source>
</evidence>
<dbReference type="SMART" id="SM00248">
    <property type="entry name" value="ANK"/>
    <property type="match status" value="4"/>
</dbReference>
<accession>A0A0N1H536</accession>
<feature type="repeat" description="ANK" evidence="3">
    <location>
        <begin position="239"/>
        <end position="271"/>
    </location>
</feature>
<name>A0A0N1H536_9EURO</name>
<dbReference type="PRINTS" id="PR01415">
    <property type="entry name" value="ANKYRIN"/>
</dbReference>